<protein>
    <submittedName>
        <fullName evidence="1">Uncharacterized protein</fullName>
    </submittedName>
</protein>
<accession>A0A8S5QYM5</accession>
<name>A0A8S5QYM5_9CAUD</name>
<evidence type="ECO:0000313" key="1">
    <source>
        <dbReference type="EMBL" id="DAE23921.1"/>
    </source>
</evidence>
<proteinExistence type="predicted"/>
<dbReference type="EMBL" id="BK015762">
    <property type="protein sequence ID" value="DAE23921.1"/>
    <property type="molecule type" value="Genomic_DNA"/>
</dbReference>
<organism evidence="1">
    <name type="scientific">Myoviridae sp. ctool15</name>
    <dbReference type="NCBI Taxonomy" id="2826696"/>
    <lineage>
        <taxon>Viruses</taxon>
        <taxon>Duplodnaviria</taxon>
        <taxon>Heunggongvirae</taxon>
        <taxon>Uroviricota</taxon>
        <taxon>Caudoviricetes</taxon>
    </lineage>
</organism>
<sequence>MVVIGVFAAMALTGKFQPDTVMTVVTMVVAFYFGTQMEK</sequence>
<reference evidence="1" key="1">
    <citation type="journal article" date="2021" name="Proc. Natl. Acad. Sci. U.S.A.">
        <title>A Catalog of Tens of Thousands of Viruses from Human Metagenomes Reveals Hidden Associations with Chronic Diseases.</title>
        <authorList>
            <person name="Tisza M.J."/>
            <person name="Buck C.B."/>
        </authorList>
    </citation>
    <scope>NUCLEOTIDE SEQUENCE</scope>
    <source>
        <strain evidence="1">Ctool15</strain>
    </source>
</reference>